<proteinExistence type="predicted"/>
<protein>
    <submittedName>
        <fullName evidence="1">Uncharacterized protein</fullName>
    </submittedName>
</protein>
<dbReference type="AlphaFoldDB" id="A0A6C0IRA9"/>
<accession>A0A6C0IRA9</accession>
<reference evidence="1" key="1">
    <citation type="journal article" date="2020" name="Nature">
        <title>Giant virus diversity and host interactions through global metagenomics.</title>
        <authorList>
            <person name="Schulz F."/>
            <person name="Roux S."/>
            <person name="Paez-Espino D."/>
            <person name="Jungbluth S."/>
            <person name="Walsh D.A."/>
            <person name="Denef V.J."/>
            <person name="McMahon K.D."/>
            <person name="Konstantinidis K.T."/>
            <person name="Eloe-Fadrosh E.A."/>
            <person name="Kyrpides N.C."/>
            <person name="Woyke T."/>
        </authorList>
    </citation>
    <scope>NUCLEOTIDE SEQUENCE</scope>
    <source>
        <strain evidence="1">GVMAG-M-3300024261-8</strain>
    </source>
</reference>
<organism evidence="1">
    <name type="scientific">viral metagenome</name>
    <dbReference type="NCBI Taxonomy" id="1070528"/>
    <lineage>
        <taxon>unclassified sequences</taxon>
        <taxon>metagenomes</taxon>
        <taxon>organismal metagenomes</taxon>
    </lineage>
</organism>
<dbReference type="EMBL" id="MN740240">
    <property type="protein sequence ID" value="QHT95319.1"/>
    <property type="molecule type" value="Genomic_DNA"/>
</dbReference>
<evidence type="ECO:0000313" key="1">
    <source>
        <dbReference type="EMBL" id="QHT95319.1"/>
    </source>
</evidence>
<name>A0A6C0IRA9_9ZZZZ</name>
<sequence length="288" mass="34525">MLTNHFTEEEVDQPVYTHIVRLSRYLYSITDVKQSLFLSILGHDGEQALFWGYELYFSGFQEETFDYLLDIAKILFQIYALDCDEDNHMIDLVNYSLYLWRLSPHDSDHQLGNCILTMCNHNHNLAPFIRTYFKTNIEKTSHLSDNIYITFDSEKVNNYTPSYSDKPLYKVLQYARKYAVNKTYNQLFQTYTPENLNEVYFKNWLYHASFSPLWEQRILEYGGIVDEEKHQVIFEDEDLEEEFYSKWNYEPDEQSIETHQKAMGNKEDLQNDLETFCKQYGYKIIEDV</sequence>